<organism evidence="2 3">
    <name type="scientific">Caballeronia catudaia</name>
    <dbReference type="NCBI Taxonomy" id="1777136"/>
    <lineage>
        <taxon>Bacteria</taxon>
        <taxon>Pseudomonadati</taxon>
        <taxon>Pseudomonadota</taxon>
        <taxon>Betaproteobacteria</taxon>
        <taxon>Burkholderiales</taxon>
        <taxon>Burkholderiaceae</taxon>
        <taxon>Caballeronia</taxon>
    </lineage>
</organism>
<sequence>MNRDPRCEPNPHLARLHARATELGWRCLSHEWAGRAAFYVFECARGHRSERVAAAFLDRMPRCVACRDDAIRVRCLENVAAHGGVMLGPFKGLSERHRLRCANGHEWETLGIHTSNGKWCPVCACEQRSLARRRSDGLEKLQAVAASRGGRCLSDTYTTGHDHYLFECAKGHRWEAAGNAVIRRTWCRRCADAEVGLRAAKALTCRYGLERLHDAARKHGGECLSSEYTNQRAKYQFRCAAGHEWTQTANAIWQGSWCARCAHFAQRTPIETLQEIAEARGGKCLSSQRDDVKDKLTWQCGMGHVWQANPNNVTSGQWCPRCAILERGQDNAQRYASARARASADSSHPHLRRLQEIAAELGWRCVSQGWVGEKTQYDFECAKGHRLKRHASHVMRGTKSVPRCEECQADEIRARWLDTVHARGGVLLGAFTGLSEKYRLRCASGHEWETLGTVIRQGSWCPQCAQEASRQAQLKTGGLARLQAMAVDKGGRCLADVYMGTMAFYPFECARGHRWEAAGHTIVQGSWCAKCAHMEHGDRVREALLFKDGLQRLQEAARQRNGECLSTVYDGSQKQYAFRCAQGHEWTTSAARIWQGTWCKRCADLGRRTLTIERLREIAKSRGGECLSTEVNHSSEKLEWKCHLAHVWKALPHNINKGRWCPNCAVLERTKNLLKRKRYDFEG</sequence>
<accession>A0A158BF73</accession>
<dbReference type="InterPro" id="IPR025487">
    <property type="entry name" value="DUF4379"/>
</dbReference>
<evidence type="ECO:0000313" key="3">
    <source>
        <dbReference type="Proteomes" id="UP000054870"/>
    </source>
</evidence>
<feature type="domain" description="Treble clef zinc finger" evidence="1">
    <location>
        <begin position="293"/>
        <end position="323"/>
    </location>
</feature>
<gene>
    <name evidence="2" type="ORF">AWB75_03387</name>
</gene>
<dbReference type="Pfam" id="PF14311">
    <property type="entry name" value="DUF4379"/>
    <property type="match status" value="1"/>
</dbReference>
<comment type="caution">
    <text evidence="2">The sequence shown here is derived from an EMBL/GenBank/DDBJ whole genome shotgun (WGS) entry which is preliminary data.</text>
</comment>
<reference evidence="2" key="1">
    <citation type="submission" date="2016-01" db="EMBL/GenBank/DDBJ databases">
        <authorList>
            <person name="Peeters C."/>
        </authorList>
    </citation>
    <scope>NUCLEOTIDE SEQUENCE [LARGE SCALE GENOMIC DNA]</scope>
    <source>
        <strain evidence="2">LMG 29318</strain>
    </source>
</reference>
<evidence type="ECO:0000259" key="1">
    <source>
        <dbReference type="Pfam" id="PF14311"/>
    </source>
</evidence>
<proteinExistence type="predicted"/>
<dbReference type="Proteomes" id="UP000054870">
    <property type="component" value="Unassembled WGS sequence"/>
</dbReference>
<dbReference type="AlphaFoldDB" id="A0A158BF73"/>
<dbReference type="EMBL" id="FCOF02000014">
    <property type="protein sequence ID" value="SAK68580.1"/>
    <property type="molecule type" value="Genomic_DNA"/>
</dbReference>
<name>A0A158BF73_9BURK</name>
<evidence type="ECO:0000313" key="2">
    <source>
        <dbReference type="EMBL" id="SAK68580.1"/>
    </source>
</evidence>
<protein>
    <recommendedName>
        <fullName evidence="1">Treble clef zinc finger domain-containing protein</fullName>
    </recommendedName>
</protein>
<keyword evidence="3" id="KW-1185">Reference proteome</keyword>